<dbReference type="GO" id="GO:0005509">
    <property type="term" value="F:calcium ion binding"/>
    <property type="evidence" value="ECO:0007669"/>
    <property type="project" value="InterPro"/>
</dbReference>
<sequence length="380" mass="41718">MTAFVPVRVVAMSFLMSVIFILSVKTGFSINQAGVCRPFCTGNDCITVNQERVDFQTAEETCRDRNGALMTFQSETDESTLDIFRDELYGDFWIGLHLPAATCSNLSAPLRGYEWTSGSMQRTFLPSFAKWKESVKVCSPHCVSLSKDGKLTERLCSDKADGFLGRTKHKDACQTGQLSDPNVILSSKGCSVGPCEHTCKDVKGGYICSCFAGYIQDDKDPWRCKMHCGQQKCYAICERGPNSGCFCPEGFVLGGQLCEDIDECVNACDQNCENSFGSFVCSCREGYILKDHGKCVKAEGGENVVVTSPVVIGVVKPATNNHTQQGAAAPAGGLVWIWITVIVALAIFIIVIRFYVVKRQKRREENSIQQSTVPVDKIDC</sequence>
<proteinExistence type="predicted"/>
<dbReference type="Gene3D" id="2.10.25.10">
    <property type="entry name" value="Laminin"/>
    <property type="match status" value="3"/>
</dbReference>
<feature type="transmembrane region" description="Helical" evidence="18">
    <location>
        <begin position="7"/>
        <end position="28"/>
    </location>
</feature>
<evidence type="ECO:0000313" key="20">
    <source>
        <dbReference type="Proteomes" id="UP000504611"/>
    </source>
</evidence>
<keyword evidence="9" id="KW-0677">Repeat</keyword>
<evidence type="ECO:0000256" key="13">
    <source>
        <dbReference type="ARBA" id="ARBA00023157"/>
    </source>
</evidence>
<evidence type="ECO:0000256" key="2">
    <source>
        <dbReference type="ARBA" id="ARBA00019822"/>
    </source>
</evidence>
<protein>
    <recommendedName>
        <fullName evidence="2">Thrombomodulin</fullName>
    </recommendedName>
</protein>
<dbReference type="PANTHER" id="PTHR14789:SF9">
    <property type="entry name" value="THROMBOMODULIN"/>
    <property type="match status" value="1"/>
</dbReference>
<dbReference type="SUPFAM" id="SSF56436">
    <property type="entry name" value="C-type lectin-like"/>
    <property type="match status" value="1"/>
</dbReference>
<dbReference type="KEGG" id="ncc:104943617"/>
<dbReference type="Pfam" id="PF00059">
    <property type="entry name" value="Lectin_C"/>
    <property type="match status" value="1"/>
</dbReference>
<evidence type="ECO:0000256" key="18">
    <source>
        <dbReference type="SAM" id="Phobius"/>
    </source>
</evidence>
<dbReference type="InterPro" id="IPR016186">
    <property type="entry name" value="C-type_lectin-like/link_sf"/>
</dbReference>
<evidence type="ECO:0000256" key="8">
    <source>
        <dbReference type="ARBA" id="ARBA00022734"/>
    </source>
</evidence>
<feature type="transmembrane region" description="Helical" evidence="18">
    <location>
        <begin position="335"/>
        <end position="356"/>
    </location>
</feature>
<keyword evidence="20" id="KW-1185">Reference proteome</keyword>
<comment type="subunit">
    <text evidence="17">Interacts with ITGAL, ITGAM and ITGB2. Interacts with thrombin/F2; this interaction switches the specificity of thrombin from a procoagulant to an anticoagulant and antifibrinolytic protease. Interacts with ANGP1 and ANGP2; these interactions significantly inhibit the generation of activated PC and TAFIa/CPB2 by the thrombin/thrombomodulin complex. Interacts with PF4; this interaction enhances generation of activated protein C. Interacts with HMGB1; this interaction inhibits HMGB1 inflammatory activity.</text>
</comment>
<dbReference type="InterPro" id="IPR016187">
    <property type="entry name" value="CTDL_fold"/>
</dbReference>
<dbReference type="PROSITE" id="PS50041">
    <property type="entry name" value="C_TYPE_LECTIN_2"/>
    <property type="match status" value="1"/>
</dbReference>
<dbReference type="FunFam" id="2.10.25.10:FF:000009">
    <property type="entry name" value="Low-density lipoprotein receptor isoform 1"/>
    <property type="match status" value="1"/>
</dbReference>
<evidence type="ECO:0000256" key="17">
    <source>
        <dbReference type="ARBA" id="ARBA00046453"/>
    </source>
</evidence>
<gene>
    <name evidence="21" type="primary">LOC104943617</name>
</gene>
<dbReference type="GeneID" id="104943617"/>
<evidence type="ECO:0000256" key="15">
    <source>
        <dbReference type="ARBA" id="ARBA00023180"/>
    </source>
</evidence>
<dbReference type="OrthoDB" id="10045365at2759"/>
<accession>A0A6I9MSI1</accession>
<evidence type="ECO:0000256" key="7">
    <source>
        <dbReference type="ARBA" id="ARBA00022729"/>
    </source>
</evidence>
<dbReference type="GO" id="GO:0006897">
    <property type="term" value="P:endocytosis"/>
    <property type="evidence" value="ECO:0007669"/>
    <property type="project" value="UniProtKB-KW"/>
</dbReference>
<evidence type="ECO:0000256" key="11">
    <source>
        <dbReference type="ARBA" id="ARBA00022989"/>
    </source>
</evidence>
<dbReference type="SUPFAM" id="SSF57184">
    <property type="entry name" value="Growth factor receptor domain"/>
    <property type="match status" value="1"/>
</dbReference>
<reference evidence="21" key="1">
    <citation type="submission" date="2025-08" db="UniProtKB">
        <authorList>
            <consortium name="RefSeq"/>
        </authorList>
    </citation>
    <scope>IDENTIFICATION</scope>
    <source>
        <tissue evidence="21">Muscle</tissue>
    </source>
</reference>
<evidence type="ECO:0000256" key="9">
    <source>
        <dbReference type="ARBA" id="ARBA00022737"/>
    </source>
</evidence>
<evidence type="ECO:0000256" key="5">
    <source>
        <dbReference type="ARBA" id="ARBA00022583"/>
    </source>
</evidence>
<evidence type="ECO:0000256" key="3">
    <source>
        <dbReference type="ARBA" id="ARBA00022536"/>
    </source>
</evidence>
<evidence type="ECO:0000256" key="1">
    <source>
        <dbReference type="ARBA" id="ARBA00004479"/>
    </source>
</evidence>
<keyword evidence="4" id="KW-0597">Phosphoprotein</keyword>
<keyword evidence="10" id="KW-0654">Proteoglycan</keyword>
<keyword evidence="8" id="KW-0430">Lectin</keyword>
<keyword evidence="14" id="KW-0675">Receptor</keyword>
<dbReference type="InterPro" id="IPR009030">
    <property type="entry name" value="Growth_fac_rcpt_cys_sf"/>
</dbReference>
<name>A0A6I9MSI1_9TELE</name>
<evidence type="ECO:0000256" key="12">
    <source>
        <dbReference type="ARBA" id="ARBA00023136"/>
    </source>
</evidence>
<dbReference type="InterPro" id="IPR015149">
    <property type="entry name" value="Tme5_EGF-like"/>
</dbReference>
<dbReference type="SMART" id="SM00034">
    <property type="entry name" value="CLECT"/>
    <property type="match status" value="1"/>
</dbReference>
<evidence type="ECO:0000259" key="19">
    <source>
        <dbReference type="PROSITE" id="PS50041"/>
    </source>
</evidence>
<dbReference type="SMART" id="SM00179">
    <property type="entry name" value="EGF_CA"/>
    <property type="match status" value="2"/>
</dbReference>
<evidence type="ECO:0000313" key="21">
    <source>
        <dbReference type="RefSeq" id="XP_010767372.1"/>
    </source>
</evidence>
<keyword evidence="5" id="KW-0254">Endocytosis</keyword>
<dbReference type="GO" id="GO:0004888">
    <property type="term" value="F:transmembrane signaling receptor activity"/>
    <property type="evidence" value="ECO:0007669"/>
    <property type="project" value="InterPro"/>
</dbReference>
<dbReference type="RefSeq" id="XP_010767372.1">
    <property type="nucleotide sequence ID" value="XM_010769070.1"/>
</dbReference>
<dbReference type="InterPro" id="IPR051505">
    <property type="entry name" value="C-type_lectin_domain"/>
</dbReference>
<keyword evidence="11 18" id="KW-1133">Transmembrane helix</keyword>
<dbReference type="Gene3D" id="3.10.100.10">
    <property type="entry name" value="Mannose-Binding Protein A, subunit A"/>
    <property type="match status" value="1"/>
</dbReference>
<evidence type="ECO:0000256" key="14">
    <source>
        <dbReference type="ARBA" id="ARBA00023170"/>
    </source>
</evidence>
<dbReference type="InterPro" id="IPR001304">
    <property type="entry name" value="C-type_lectin-like"/>
</dbReference>
<dbReference type="PANTHER" id="PTHR14789">
    <property type="entry name" value="CHONDROLECTIN VARIANT CHODLFDELTAE"/>
    <property type="match status" value="1"/>
</dbReference>
<organism evidence="20 21">
    <name type="scientific">Notothenia coriiceps</name>
    <name type="common">black rockcod</name>
    <dbReference type="NCBI Taxonomy" id="8208"/>
    <lineage>
        <taxon>Eukaryota</taxon>
        <taxon>Metazoa</taxon>
        <taxon>Chordata</taxon>
        <taxon>Craniata</taxon>
        <taxon>Vertebrata</taxon>
        <taxon>Euteleostomi</taxon>
        <taxon>Actinopterygii</taxon>
        <taxon>Neopterygii</taxon>
        <taxon>Teleostei</taxon>
        <taxon>Neoteleostei</taxon>
        <taxon>Acanthomorphata</taxon>
        <taxon>Eupercaria</taxon>
        <taxon>Perciformes</taxon>
        <taxon>Notothenioidei</taxon>
        <taxon>Nototheniidae</taxon>
        <taxon>Notothenia</taxon>
    </lineage>
</organism>
<evidence type="ECO:0000256" key="16">
    <source>
        <dbReference type="ARBA" id="ARBA00045242"/>
    </source>
</evidence>
<feature type="domain" description="C-type lectin" evidence="19">
    <location>
        <begin position="41"/>
        <end position="159"/>
    </location>
</feature>
<keyword evidence="7" id="KW-0732">Signal</keyword>
<dbReference type="SMART" id="SM00181">
    <property type="entry name" value="EGF"/>
    <property type="match status" value="3"/>
</dbReference>
<dbReference type="PROSITE" id="PS01187">
    <property type="entry name" value="EGF_CA"/>
    <property type="match status" value="1"/>
</dbReference>
<dbReference type="Proteomes" id="UP000504611">
    <property type="component" value="Unplaced"/>
</dbReference>
<keyword evidence="13" id="KW-1015">Disulfide bond</keyword>
<evidence type="ECO:0000256" key="10">
    <source>
        <dbReference type="ARBA" id="ARBA00022974"/>
    </source>
</evidence>
<dbReference type="AlphaFoldDB" id="A0A6I9MSI1"/>
<keyword evidence="12 18" id="KW-0472">Membrane</keyword>
<dbReference type="GO" id="GO:0030246">
    <property type="term" value="F:carbohydrate binding"/>
    <property type="evidence" value="ECO:0007669"/>
    <property type="project" value="UniProtKB-KW"/>
</dbReference>
<comment type="subcellular location">
    <subcellularLocation>
        <location evidence="1">Membrane</location>
        <topology evidence="1">Single-pass type I membrane protein</topology>
    </subcellularLocation>
</comment>
<dbReference type="InterPro" id="IPR000742">
    <property type="entry name" value="EGF"/>
</dbReference>
<comment type="function">
    <text evidence="16">Endothelial cell receptor that plays a critical role in regulating several physiological processes including hemostasis, coagulation, fibrinolysis, inflammation, and angiogenesis. Acts as a cofactor for thrombin activation of protein C/PROC on the surface of vascular endothelial cells leading to initiation of the activated protein C anticoagulant pathway. Also accelerates the activation of the plasma carboxypeptidase B2/CPB2, which catalyzes removal of C-terminal basic amino acids from its substrates including kinins or anaphylatoxins leading to fibrinolysis inhibition. Plays critical protective roles in changing the cleavage specificity of protease-activated receptor 1/PAR1, inhibiting endothelial cell permeability and inflammation. Suppresses inflammation distinctly from its anticoagulant cofactor activity by sequestering HMGB1 thereby preventing it from engaging cellular receptors such as RAGE and contributing to the inflammatory response.</text>
</comment>
<dbReference type="GO" id="GO:0016020">
    <property type="term" value="C:membrane"/>
    <property type="evidence" value="ECO:0007669"/>
    <property type="project" value="UniProtKB-SubCell"/>
</dbReference>
<dbReference type="Pfam" id="PF09064">
    <property type="entry name" value="EGF_Tme5"/>
    <property type="match status" value="1"/>
</dbReference>
<dbReference type="InterPro" id="IPR001881">
    <property type="entry name" value="EGF-like_Ca-bd_dom"/>
</dbReference>
<evidence type="ECO:0000256" key="6">
    <source>
        <dbReference type="ARBA" id="ARBA00022692"/>
    </source>
</evidence>
<keyword evidence="15" id="KW-0325">Glycoprotein</keyword>
<evidence type="ECO:0000256" key="4">
    <source>
        <dbReference type="ARBA" id="ARBA00022553"/>
    </source>
</evidence>
<keyword evidence="3" id="KW-0245">EGF-like domain</keyword>
<keyword evidence="6 18" id="KW-0812">Transmembrane</keyword>
<dbReference type="InterPro" id="IPR018097">
    <property type="entry name" value="EGF_Ca-bd_CS"/>
</dbReference>